<dbReference type="EMBL" id="JARWAM010000001">
    <property type="protein sequence ID" value="MDR5903659.1"/>
    <property type="molecule type" value="Genomic_DNA"/>
</dbReference>
<gene>
    <name evidence="3" type="ORF">QC821_00045</name>
</gene>
<feature type="signal peptide" evidence="1">
    <location>
        <begin position="1"/>
        <end position="22"/>
    </location>
</feature>
<dbReference type="Pfam" id="PF14467">
    <property type="entry name" value="DUF4426"/>
    <property type="match status" value="1"/>
</dbReference>
<dbReference type="RefSeq" id="WP_309715247.1">
    <property type="nucleotide sequence ID" value="NZ_JARWAM010000001.1"/>
</dbReference>
<evidence type="ECO:0000256" key="1">
    <source>
        <dbReference type="SAM" id="SignalP"/>
    </source>
</evidence>
<evidence type="ECO:0000313" key="3">
    <source>
        <dbReference type="EMBL" id="MDR5903659.1"/>
    </source>
</evidence>
<keyword evidence="1" id="KW-0732">Signal</keyword>
<name>A0ABU1HA29_9GAMM</name>
<reference evidence="3 4" key="1">
    <citation type="submission" date="2023-04" db="EMBL/GenBank/DDBJ databases">
        <title>A long-awaited taxogenomic arrangement of the family Halomonadaceae.</title>
        <authorList>
            <person name="De La Haba R."/>
            <person name="Chuvochina M."/>
            <person name="Wittouck S."/>
            <person name="Arahal D.R."/>
            <person name="Sanchez-Porro C."/>
            <person name="Hugenholtz P."/>
            <person name="Ventosa A."/>
        </authorList>
    </citation>
    <scope>NUCLEOTIDE SEQUENCE [LARGE SCALE GENOMIC DNA]</scope>
    <source>
        <strain evidence="3 4">DSM 26770</strain>
    </source>
</reference>
<sequence length="149" mass="16474">MRSAILAGLGLAAWLLSPLAGAQQFEQVGDYQVHYSAVNTSFLSDEIAEEYAIQRSPAHALLNVSVVEEQDDGSTRPVNVAVSGSAGPLSGSQSALAFRNVRGADDTRAQIATFRIHDDEPMRFDLDVTYDRNREPQRVSFIQRFYIER</sequence>
<evidence type="ECO:0000259" key="2">
    <source>
        <dbReference type="Pfam" id="PF14467"/>
    </source>
</evidence>
<comment type="caution">
    <text evidence="3">The sequence shown here is derived from an EMBL/GenBank/DDBJ whole genome shotgun (WGS) entry which is preliminary data.</text>
</comment>
<proteinExistence type="predicted"/>
<feature type="domain" description="DUF4426" evidence="2">
    <location>
        <begin position="26"/>
        <end position="148"/>
    </location>
</feature>
<organism evidence="3 4">
    <name type="scientific">Franzmannia qiaohouensis</name>
    <dbReference type="NCBI Taxonomy" id="1329370"/>
    <lineage>
        <taxon>Bacteria</taxon>
        <taxon>Pseudomonadati</taxon>
        <taxon>Pseudomonadota</taxon>
        <taxon>Gammaproteobacteria</taxon>
        <taxon>Oceanospirillales</taxon>
        <taxon>Halomonadaceae</taxon>
        <taxon>Franzmannia</taxon>
    </lineage>
</organism>
<feature type="chain" id="PRO_5046117339" evidence="1">
    <location>
        <begin position="23"/>
        <end position="149"/>
    </location>
</feature>
<dbReference type="Proteomes" id="UP001251374">
    <property type="component" value="Unassembled WGS sequence"/>
</dbReference>
<dbReference type="Gene3D" id="2.60.40.3340">
    <property type="entry name" value="Domain of unknown function DUF4426"/>
    <property type="match status" value="1"/>
</dbReference>
<accession>A0ABU1HA29</accession>
<protein>
    <submittedName>
        <fullName evidence="3">DUF4426 domain-containing protein</fullName>
    </submittedName>
</protein>
<dbReference type="InterPro" id="IPR025218">
    <property type="entry name" value="DUF4426"/>
</dbReference>
<evidence type="ECO:0000313" key="4">
    <source>
        <dbReference type="Proteomes" id="UP001251374"/>
    </source>
</evidence>
<keyword evidence="4" id="KW-1185">Reference proteome</keyword>